<sequence length="36" mass="4036">MEDDSLMGEMHLVHATYTYANIFMMSCSFEAPSAFG</sequence>
<accession>A0A2P2PX83</accession>
<dbReference type="EMBL" id="GGEC01078884">
    <property type="protein sequence ID" value="MBX59368.1"/>
    <property type="molecule type" value="Transcribed_RNA"/>
</dbReference>
<reference evidence="1" key="1">
    <citation type="submission" date="2018-02" db="EMBL/GenBank/DDBJ databases">
        <title>Rhizophora mucronata_Transcriptome.</title>
        <authorList>
            <person name="Meera S.P."/>
            <person name="Sreeshan A."/>
            <person name="Augustine A."/>
        </authorList>
    </citation>
    <scope>NUCLEOTIDE SEQUENCE</scope>
    <source>
        <tissue evidence="1">Leaf</tissue>
    </source>
</reference>
<name>A0A2P2PX83_RHIMU</name>
<organism evidence="1">
    <name type="scientific">Rhizophora mucronata</name>
    <name type="common">Asiatic mangrove</name>
    <dbReference type="NCBI Taxonomy" id="61149"/>
    <lineage>
        <taxon>Eukaryota</taxon>
        <taxon>Viridiplantae</taxon>
        <taxon>Streptophyta</taxon>
        <taxon>Embryophyta</taxon>
        <taxon>Tracheophyta</taxon>
        <taxon>Spermatophyta</taxon>
        <taxon>Magnoliopsida</taxon>
        <taxon>eudicotyledons</taxon>
        <taxon>Gunneridae</taxon>
        <taxon>Pentapetalae</taxon>
        <taxon>rosids</taxon>
        <taxon>fabids</taxon>
        <taxon>Malpighiales</taxon>
        <taxon>Rhizophoraceae</taxon>
        <taxon>Rhizophora</taxon>
    </lineage>
</organism>
<proteinExistence type="predicted"/>
<dbReference type="AlphaFoldDB" id="A0A2P2PX83"/>
<evidence type="ECO:0000313" key="1">
    <source>
        <dbReference type="EMBL" id="MBX59368.1"/>
    </source>
</evidence>
<protein>
    <submittedName>
        <fullName evidence="1">Uncharacterized protein</fullName>
    </submittedName>
</protein>